<evidence type="ECO:0000313" key="2">
    <source>
        <dbReference type="Proteomes" id="UP000783037"/>
    </source>
</evidence>
<dbReference type="RefSeq" id="WP_303739261.1">
    <property type="nucleotide sequence ID" value="NZ_SUTK01000033.1"/>
</dbReference>
<reference evidence="1" key="1">
    <citation type="submission" date="2019-04" db="EMBL/GenBank/DDBJ databases">
        <title>Evolution of Biomass-Degrading Anaerobic Consortia Revealed by Metagenomics.</title>
        <authorList>
            <person name="Peng X."/>
        </authorList>
    </citation>
    <scope>NUCLEOTIDE SEQUENCE</scope>
    <source>
        <strain evidence="1">SIG18</strain>
    </source>
</reference>
<accession>A0A8T3VBE0</accession>
<comment type="caution">
    <text evidence="1">The sequence shown here is derived from an EMBL/GenBank/DDBJ whole genome shotgun (WGS) entry which is preliminary data.</text>
</comment>
<proteinExistence type="predicted"/>
<dbReference type="EMBL" id="SUTK01000033">
    <property type="protein sequence ID" value="MBE6502170.1"/>
    <property type="molecule type" value="Genomic_DNA"/>
</dbReference>
<name>A0A8T3VBE0_9EURY</name>
<protein>
    <submittedName>
        <fullName evidence="1">Uncharacterized protein</fullName>
    </submittedName>
</protein>
<evidence type="ECO:0000313" key="1">
    <source>
        <dbReference type="EMBL" id="MBE6502170.1"/>
    </source>
</evidence>
<organism evidence="1 2">
    <name type="scientific">Methanobrevibacter thaueri</name>
    <dbReference type="NCBI Taxonomy" id="190975"/>
    <lineage>
        <taxon>Archaea</taxon>
        <taxon>Methanobacteriati</taxon>
        <taxon>Methanobacteriota</taxon>
        <taxon>Methanomada group</taxon>
        <taxon>Methanobacteria</taxon>
        <taxon>Methanobacteriales</taxon>
        <taxon>Methanobacteriaceae</taxon>
        <taxon>Methanobrevibacter</taxon>
    </lineage>
</organism>
<dbReference type="Proteomes" id="UP000783037">
    <property type="component" value="Unassembled WGS sequence"/>
</dbReference>
<dbReference type="AlphaFoldDB" id="A0A8T3VBE0"/>
<gene>
    <name evidence="1" type="ORF">E7Z79_06970</name>
</gene>
<sequence>MTAQVLIITKECIVCSSDQAATMSDGKTYDGMRKIFKLTDSLPAEIMFNGNADFENFSMEALISKFRNTVDFEKLKTIENVKDEFIRFLSKNTQSGNVNEYLKEVLEYFKDDLISKIDAEGFDNVIANARRKEVLPFVEEYPGFPDAFVDIIPDDRDKQEFSLVIWEMFCHDLSFEGTGVIFAGFDIGHDFPSFFEINIHCNNHGEIVYEEVDSRVNCQNPYLKVFAINEEAYTFITGVNSNFEEDLKKYIDDSNELIIKDIWNLLEKENIDDIDKIIVICQTVINGRYSDLTEYFDDFRLDTLEYTSFAIEYLPHWLLCDLADYLIQLTALKQKISSEIESVSMEADVSLMTKYDGLKWVKYNYKRV</sequence>